<dbReference type="GO" id="GO:0005524">
    <property type="term" value="F:ATP binding"/>
    <property type="evidence" value="ECO:0007669"/>
    <property type="project" value="UniProtKB-UniRule"/>
</dbReference>
<name>A0A8F8PM95_9VIRU</name>
<evidence type="ECO:0000256" key="4">
    <source>
        <dbReference type="ARBA" id="ARBA00022840"/>
    </source>
</evidence>
<sequence length="788" mass="87993">MTTLPYSIINRSQSSHGDPIINSGTEVRIESNKVTDQQQDDMNGNKLASPNSPAIGEDLYVIKRNGQRQEVKFDKITLRLKKLANEGRHLNVDVVKVAQKVIDGIFAGVTTSELDKFAAKIAAQMTSVHPDYAELAGRVLASDVHKNMPKTFSAAMEMAYSENWNKYTKVYSPMVNDKFIAFVRLHAEILDAAIDLQYDYTYNAFSSATIHKSYTMKTQQQKLIETFQYTLMRVAIGTSNYDLARALKTYEYLKKKYATHATPTIFNAGTNREQLSSCFLHALKSDSIEGIYETLKNCALLSKNAGGIGLSIHNIRASNSYIRGTNGTSNGLVPMLRVFNDTAKYVDQCFKEDTFVVTGRGIIPVSQVIVGDTVYTSNNTFERVISVRKYNLPVVTQEDKNTLLSSFTIATSPLPTVCTEMHPFLVLRKAGNMLAEDDPTTLEKLMDMELLVADWIEAQNLMKGDLVAVPLMGKVNESMPSIEACRQLGAELDRSSSELVLPSEYINLDEDHTVAFLEGLCANKSIEEVDQCYWIDNCTYPFAYALAIQMLRLGYLPTYKNTRQFTVSVGVPKLATMGVTGYQVVRRNDIAWVPITNIEPVTAESCATSTENGDAVVVYDFDVENHHEYLTQGGLAHNGGGKRKGAFAMYLEPWHADIEDFLQQRKGKKTVSIGDDGLTSPDLFYGLWVPDLFMERVESEGTWSLFCPDEAPGLYDCWGDEFKAKYEAYEKAGLARKTMKAQDLWDQIVNSQIESGTPYMLYKDAANRKSNQQHLGTIRSSNLCTVST</sequence>
<comment type="catalytic activity">
    <reaction evidence="8">
        <text>a 2'-deoxyribonucleoside 5'-diphosphate + [thioredoxin]-disulfide + H2O = a ribonucleoside 5'-diphosphate + [thioredoxin]-dithiol</text>
        <dbReference type="Rhea" id="RHEA:23252"/>
        <dbReference type="Rhea" id="RHEA-COMP:10698"/>
        <dbReference type="Rhea" id="RHEA-COMP:10700"/>
        <dbReference type="ChEBI" id="CHEBI:15377"/>
        <dbReference type="ChEBI" id="CHEBI:29950"/>
        <dbReference type="ChEBI" id="CHEBI:50058"/>
        <dbReference type="ChEBI" id="CHEBI:57930"/>
        <dbReference type="ChEBI" id="CHEBI:73316"/>
        <dbReference type="EC" id="1.17.4.1"/>
    </reaction>
</comment>
<evidence type="ECO:0000313" key="11">
    <source>
        <dbReference type="EMBL" id="QYA18320.1"/>
    </source>
</evidence>
<dbReference type="Gene3D" id="3.20.70.20">
    <property type="match status" value="2"/>
</dbReference>
<comment type="similarity">
    <text evidence="1 8">Belongs to the ribonucleoside diphosphate reductase large chain family.</text>
</comment>
<evidence type="ECO:0000256" key="5">
    <source>
        <dbReference type="ARBA" id="ARBA00023002"/>
    </source>
</evidence>
<keyword evidence="5 8" id="KW-0560">Oxidoreductase</keyword>
<dbReference type="InterPro" id="IPR030934">
    <property type="entry name" value="Intein_C"/>
</dbReference>
<evidence type="ECO:0000256" key="6">
    <source>
        <dbReference type="ARBA" id="ARBA00023116"/>
    </source>
</evidence>
<dbReference type="InterPro" id="IPR000788">
    <property type="entry name" value="RNR_lg_C"/>
</dbReference>
<keyword evidence="3 7" id="KW-0547">Nucleotide-binding</keyword>
<proteinExistence type="inferred from homology"/>
<keyword evidence="4 7" id="KW-0067">ATP-binding</keyword>
<evidence type="ECO:0000256" key="3">
    <source>
        <dbReference type="ARBA" id="ARBA00022741"/>
    </source>
</evidence>
<feature type="region of interest" description="Disordered" evidence="9">
    <location>
        <begin position="1"/>
        <end position="23"/>
    </location>
</feature>
<dbReference type="Gene3D" id="2.170.16.10">
    <property type="entry name" value="Hedgehog/Intein (Hint) domain"/>
    <property type="match status" value="1"/>
</dbReference>
<dbReference type="Pfam" id="PF00317">
    <property type="entry name" value="Ribonuc_red_lgN"/>
    <property type="match status" value="1"/>
</dbReference>
<dbReference type="InterPro" id="IPR039718">
    <property type="entry name" value="Rrm1"/>
</dbReference>
<evidence type="ECO:0000256" key="8">
    <source>
        <dbReference type="RuleBase" id="RU003410"/>
    </source>
</evidence>
<dbReference type="Pfam" id="PF02867">
    <property type="entry name" value="Ribonuc_red_lgC"/>
    <property type="match status" value="2"/>
</dbReference>
<feature type="compositionally biased region" description="Polar residues" evidence="9">
    <location>
        <begin position="1"/>
        <end position="16"/>
    </location>
</feature>
<feature type="domain" description="ATP-cone" evidence="10">
    <location>
        <begin position="59"/>
        <end position="150"/>
    </location>
</feature>
<dbReference type="InterPro" id="IPR005144">
    <property type="entry name" value="ATP-cone_dom"/>
</dbReference>
<evidence type="ECO:0000256" key="2">
    <source>
        <dbReference type="ARBA" id="ARBA00012274"/>
    </source>
</evidence>
<gene>
    <name evidence="11" type="ORF">KOM_12_50</name>
</gene>
<evidence type="ECO:0000256" key="7">
    <source>
        <dbReference type="PROSITE-ProRule" id="PRU00492"/>
    </source>
</evidence>
<dbReference type="PROSITE" id="PS50818">
    <property type="entry name" value="INTEIN_C_TER"/>
    <property type="match status" value="1"/>
</dbReference>
<evidence type="ECO:0000259" key="10">
    <source>
        <dbReference type="PROSITE" id="PS51161"/>
    </source>
</evidence>
<dbReference type="PANTHER" id="PTHR11573">
    <property type="entry name" value="RIBONUCLEOSIDE-DIPHOSPHATE REDUCTASE LARGE CHAIN"/>
    <property type="match status" value="1"/>
</dbReference>
<organism evidence="11">
    <name type="scientific">Clandestinovirus</name>
    <dbReference type="NCBI Taxonomy" id="2831644"/>
    <lineage>
        <taxon>Viruses</taxon>
    </lineage>
</organism>
<dbReference type="SUPFAM" id="SSF51294">
    <property type="entry name" value="Hedgehog/intein (Hint) domain"/>
    <property type="match status" value="1"/>
</dbReference>
<dbReference type="PANTHER" id="PTHR11573:SF6">
    <property type="entry name" value="RIBONUCLEOSIDE-DIPHOSPHATE REDUCTASE LARGE SUBUNIT"/>
    <property type="match status" value="1"/>
</dbReference>
<evidence type="ECO:0000256" key="1">
    <source>
        <dbReference type="ARBA" id="ARBA00010406"/>
    </source>
</evidence>
<dbReference type="InterPro" id="IPR008926">
    <property type="entry name" value="RNR_R1-su_N"/>
</dbReference>
<reference evidence="11" key="1">
    <citation type="submission" date="2021-06" db="EMBL/GenBank/DDBJ databases">
        <authorList>
            <person name="Rolland C."/>
        </authorList>
    </citation>
    <scope>NUCLEOTIDE SEQUENCE</scope>
    <source>
        <strain evidence="11">347.936635</strain>
    </source>
</reference>
<dbReference type="GO" id="GO:0009263">
    <property type="term" value="P:deoxyribonucleotide biosynthetic process"/>
    <property type="evidence" value="ECO:0007669"/>
    <property type="project" value="UniProtKB-KW"/>
</dbReference>
<comment type="function">
    <text evidence="8">Provides the precursors necessary for DNA synthesis. Catalyzes the biosynthesis of deoxyribonucleotides from the corresponding ribonucleotides.</text>
</comment>
<accession>A0A8F8PM95</accession>
<keyword evidence="6 8" id="KW-0215">Deoxyribonucleotide synthesis</keyword>
<dbReference type="InterPro" id="IPR013509">
    <property type="entry name" value="RNR_lsu_N"/>
</dbReference>
<protein>
    <recommendedName>
        <fullName evidence="2 8">Ribonucleoside-diphosphate reductase</fullName>
        <ecNumber evidence="2 8">1.17.4.1</ecNumber>
    </recommendedName>
</protein>
<dbReference type="Pfam" id="PF03477">
    <property type="entry name" value="ATP-cone"/>
    <property type="match status" value="1"/>
</dbReference>
<dbReference type="UniPathway" id="UPA00326"/>
<dbReference type="InterPro" id="IPR036844">
    <property type="entry name" value="Hint_dom_sf"/>
</dbReference>
<dbReference type="EC" id="1.17.4.1" evidence="2 8"/>
<dbReference type="PROSITE" id="PS51161">
    <property type="entry name" value="ATP_CONE"/>
    <property type="match status" value="1"/>
</dbReference>
<dbReference type="SUPFAM" id="SSF48168">
    <property type="entry name" value="R1 subunit of ribonucleotide reductase, N-terminal domain"/>
    <property type="match status" value="1"/>
</dbReference>
<dbReference type="EMBL" id="MZ420154">
    <property type="protein sequence ID" value="QYA18320.1"/>
    <property type="molecule type" value="Genomic_DNA"/>
</dbReference>
<evidence type="ECO:0000256" key="9">
    <source>
        <dbReference type="SAM" id="MobiDB-lite"/>
    </source>
</evidence>
<dbReference type="PRINTS" id="PR01183">
    <property type="entry name" value="RIBORDTASEM1"/>
</dbReference>
<dbReference type="SUPFAM" id="SSF51998">
    <property type="entry name" value="PFL-like glycyl radical enzymes"/>
    <property type="match status" value="1"/>
</dbReference>
<dbReference type="GO" id="GO:0004748">
    <property type="term" value="F:ribonucleoside-diphosphate reductase activity, thioredoxin disulfide as acceptor"/>
    <property type="evidence" value="ECO:0007669"/>
    <property type="project" value="UniProtKB-EC"/>
</dbReference>